<proteinExistence type="predicted"/>
<dbReference type="AlphaFoldDB" id="A0A511SYU8"/>
<dbReference type="Proteomes" id="UP000321514">
    <property type="component" value="Unassembled WGS sequence"/>
</dbReference>
<reference evidence="4 5" key="1">
    <citation type="submission" date="2016-10" db="EMBL/GenBank/DDBJ databases">
        <authorList>
            <person name="Varghese N."/>
            <person name="Submissions S."/>
        </authorList>
    </citation>
    <scope>NUCLEOTIDE SEQUENCE [LARGE SCALE GENOMIC DNA]</scope>
    <source>
        <strain evidence="4 5">DSM 16525</strain>
    </source>
</reference>
<feature type="compositionally biased region" description="Low complexity" evidence="1">
    <location>
        <begin position="24"/>
        <end position="36"/>
    </location>
</feature>
<dbReference type="EMBL" id="BJXR01000020">
    <property type="protein sequence ID" value="GEN07071.1"/>
    <property type="molecule type" value="Genomic_DNA"/>
</dbReference>
<reference evidence="3 6" key="2">
    <citation type="submission" date="2019-07" db="EMBL/GenBank/DDBJ databases">
        <title>Whole genome shotgun sequence of Myxococcus fulvus NBRC 100333.</title>
        <authorList>
            <person name="Hosoyama A."/>
            <person name="Uohara A."/>
            <person name="Ohji S."/>
            <person name="Ichikawa N."/>
        </authorList>
    </citation>
    <scope>NUCLEOTIDE SEQUENCE [LARGE SCALE GENOMIC DNA]</scope>
    <source>
        <strain evidence="3 6">NBRC 100333</strain>
    </source>
</reference>
<dbReference type="InterPro" id="IPR017853">
    <property type="entry name" value="GH"/>
</dbReference>
<dbReference type="SUPFAM" id="SSF51445">
    <property type="entry name" value="(Trans)glycosidases"/>
    <property type="match status" value="1"/>
</dbReference>
<feature type="chain" id="PRO_5023021144" description="Glycoside hydrolase family 2 catalytic domain-containing protein" evidence="2">
    <location>
        <begin position="22"/>
        <end position="1109"/>
    </location>
</feature>
<accession>A0A511SYU8</accession>
<dbReference type="RefSeq" id="WP_074953540.1">
    <property type="nucleotide sequence ID" value="NZ_BJXR01000020.1"/>
</dbReference>
<name>A0A511SYU8_MYXFU</name>
<keyword evidence="2" id="KW-0732">Signal</keyword>
<feature type="compositionally biased region" description="Pro residues" evidence="1">
    <location>
        <begin position="53"/>
        <end position="76"/>
    </location>
</feature>
<evidence type="ECO:0000313" key="4">
    <source>
        <dbReference type="EMBL" id="SEU00498.1"/>
    </source>
</evidence>
<keyword evidence="5" id="KW-1185">Reference proteome</keyword>
<dbReference type="EMBL" id="FOIB01000004">
    <property type="protein sequence ID" value="SEU00498.1"/>
    <property type="molecule type" value="Genomic_DNA"/>
</dbReference>
<dbReference type="Gene3D" id="3.20.20.80">
    <property type="entry name" value="Glycosidases"/>
    <property type="match status" value="1"/>
</dbReference>
<organism evidence="3 6">
    <name type="scientific">Myxococcus fulvus</name>
    <dbReference type="NCBI Taxonomy" id="33"/>
    <lineage>
        <taxon>Bacteria</taxon>
        <taxon>Pseudomonadati</taxon>
        <taxon>Myxococcota</taxon>
        <taxon>Myxococcia</taxon>
        <taxon>Myxococcales</taxon>
        <taxon>Cystobacterineae</taxon>
        <taxon>Myxococcaceae</taxon>
        <taxon>Myxococcus</taxon>
    </lineage>
</organism>
<evidence type="ECO:0000256" key="1">
    <source>
        <dbReference type="SAM" id="MobiDB-lite"/>
    </source>
</evidence>
<evidence type="ECO:0000256" key="2">
    <source>
        <dbReference type="SAM" id="SignalP"/>
    </source>
</evidence>
<evidence type="ECO:0000313" key="3">
    <source>
        <dbReference type="EMBL" id="GEN07071.1"/>
    </source>
</evidence>
<feature type="signal peptide" evidence="2">
    <location>
        <begin position="1"/>
        <end position="21"/>
    </location>
</feature>
<sequence>MRALFLAPLLTLALHAPSGLAQEVQAPPVQPGAAQPPAAPVENSPPAATQPGGAPPPTTSTLPEGPPSPAPSPQPIALPTVDVTAGAEKATVVKLYRDERGFKLKVDGRDFLMRGMNWGYTPIGENYRYSLWNQPDDFVRSVLAREMTLLRDMGVNSIRQFDDIPPRWVEFIFKNYGITTVVNPLMGRYGATVNGAFVPNIDYSNKTHREALLAELAKKVEVYRGVPGVLLWLLGNENNYGLHWTSYEIEALPGQEDAARAVHLYTLMGEAARTIKARDVNHPVALANGDLQYIDLVAQHAADIDIFGANVYRGPSVRDLYEEVLRKVDKPVLFSEFGADAYNAKEGREDHLAQAEYLRQQWEEIYTQTYGQGRVGNALGGFVFQWVDGWWKMGQETNLSLHDTTASWPNGGYAADFVPGQNNMNEEWFGICALGTPDDAGISRIQPRTAYYLLQAAFRLDPYAEETDLDRIHAHFGALRPSELSKGYESSIALAKADELSAVRVSNLRLVMDSSLSRGSIATTRPNQTASDHTESIFFDLALQPATGVYGRASFNVVGNVATNRLNNLFYENRGNTPAPTTPTPGVSPTPGVAQPGVSGFDRFALYQAEFKLDRTDFALEGFYRVGHYHWGEEGDFFGLYREANYGPNIDIYHGNAPFGVVLSGKRAYEGFKIAIGPELYWGANPSIVAKYRKGFGNAALTLVHQEDIARGGTQQTASVIRERVARRTALTFEWNQGPLSVDVGGILAAPQRIGEEFTWTRETNGLGYQGTGQEVLRDKVQFLDTLGAKARATYDFGVARVFAQGSFRGLVADGGPEPSIVLTGWSLRESGRGNHFGAQAGASFQLGTIEVAPNLLYQKPLIGPNPNIPDTFDRETGTYFPAVRARNVLQDAFTVLDNRETLGAELLITFDPTPGTWFWQWDREMREDAPFAAGLDLVYRHQPTSRDASIAILADGSAVPFAGAPPARDEWEASLRMVGNPSQRLKLYGTAFVGSNQSGGEDARQVRRFGLDANALYDTLLLAAQVRFNDWGPYDYHRIFNLTYPLQVGGDLSYGLKRPVLGAVSTRFGLRGLVRMLNEYSEGLSTTAISEGLEGREYEVGAYAILSL</sequence>
<dbReference type="Proteomes" id="UP000183760">
    <property type="component" value="Unassembled WGS sequence"/>
</dbReference>
<dbReference type="STRING" id="1334629.MFUL124B02_37935"/>
<evidence type="ECO:0000313" key="6">
    <source>
        <dbReference type="Proteomes" id="UP000321514"/>
    </source>
</evidence>
<protein>
    <recommendedName>
        <fullName evidence="7">Glycoside hydrolase family 2 catalytic domain-containing protein</fullName>
    </recommendedName>
</protein>
<feature type="region of interest" description="Disordered" evidence="1">
    <location>
        <begin position="24"/>
        <end position="78"/>
    </location>
</feature>
<comment type="caution">
    <text evidence="3">The sequence shown here is derived from an EMBL/GenBank/DDBJ whole genome shotgun (WGS) entry which is preliminary data.</text>
</comment>
<evidence type="ECO:0008006" key="7">
    <source>
        <dbReference type="Google" id="ProtNLM"/>
    </source>
</evidence>
<evidence type="ECO:0000313" key="5">
    <source>
        <dbReference type="Proteomes" id="UP000183760"/>
    </source>
</evidence>
<gene>
    <name evidence="3" type="ORF">MFU01_21080</name>
    <name evidence="4" type="ORF">SAMN05443572_104303</name>
</gene>